<dbReference type="AlphaFoldDB" id="A0A0H2R9Q9"/>
<evidence type="ECO:0000313" key="2">
    <source>
        <dbReference type="Proteomes" id="UP000053477"/>
    </source>
</evidence>
<sequence>MRTRIDDGSEDHPLPSPPGMIYCVGHFSKGVCAKLRSCYASIVKVGESLAHHQQQHGVASRISGGERRRFFLRHEAQLSNALTNGSHSLALRSTLFGILRLPRR</sequence>
<evidence type="ECO:0000313" key="1">
    <source>
        <dbReference type="EMBL" id="KLO08102.1"/>
    </source>
</evidence>
<keyword evidence="2" id="KW-1185">Reference proteome</keyword>
<dbReference type="InParanoid" id="A0A0H2R9Q9"/>
<proteinExistence type="predicted"/>
<accession>A0A0H2R9Q9</accession>
<protein>
    <submittedName>
        <fullName evidence="1">Uncharacterized protein</fullName>
    </submittedName>
</protein>
<gene>
    <name evidence="1" type="ORF">SCHPADRAFT_621753</name>
</gene>
<reference evidence="1 2" key="1">
    <citation type="submission" date="2015-04" db="EMBL/GenBank/DDBJ databases">
        <title>Complete genome sequence of Schizopora paradoxa KUC8140, a cosmopolitan wood degrader in East Asia.</title>
        <authorList>
            <consortium name="DOE Joint Genome Institute"/>
            <person name="Min B."/>
            <person name="Park H."/>
            <person name="Jang Y."/>
            <person name="Kim J.-J."/>
            <person name="Kim K.H."/>
            <person name="Pangilinan J."/>
            <person name="Lipzen A."/>
            <person name="Riley R."/>
            <person name="Grigoriev I.V."/>
            <person name="Spatafora J.W."/>
            <person name="Choi I.-G."/>
        </authorList>
    </citation>
    <scope>NUCLEOTIDE SEQUENCE [LARGE SCALE GENOMIC DNA]</scope>
    <source>
        <strain evidence="1 2">KUC8140</strain>
    </source>
</reference>
<organism evidence="1 2">
    <name type="scientific">Schizopora paradoxa</name>
    <dbReference type="NCBI Taxonomy" id="27342"/>
    <lineage>
        <taxon>Eukaryota</taxon>
        <taxon>Fungi</taxon>
        <taxon>Dikarya</taxon>
        <taxon>Basidiomycota</taxon>
        <taxon>Agaricomycotina</taxon>
        <taxon>Agaricomycetes</taxon>
        <taxon>Hymenochaetales</taxon>
        <taxon>Schizoporaceae</taxon>
        <taxon>Schizopora</taxon>
    </lineage>
</organism>
<dbReference type="Proteomes" id="UP000053477">
    <property type="component" value="Unassembled WGS sequence"/>
</dbReference>
<name>A0A0H2R9Q9_9AGAM</name>
<dbReference type="EMBL" id="KQ086106">
    <property type="protein sequence ID" value="KLO08102.1"/>
    <property type="molecule type" value="Genomic_DNA"/>
</dbReference>